<evidence type="ECO:0008006" key="5">
    <source>
        <dbReference type="Google" id="ProtNLM"/>
    </source>
</evidence>
<feature type="compositionally biased region" description="Acidic residues" evidence="1">
    <location>
        <begin position="107"/>
        <end position="121"/>
    </location>
</feature>
<feature type="chain" id="PRO_5047002093" description="Lytic transglycosylase domain-containing protein" evidence="2">
    <location>
        <begin position="50"/>
        <end position="237"/>
    </location>
</feature>
<feature type="region of interest" description="Disordered" evidence="1">
    <location>
        <begin position="1"/>
        <end position="21"/>
    </location>
</feature>
<keyword evidence="2" id="KW-0732">Signal</keyword>
<dbReference type="SUPFAM" id="SSF53955">
    <property type="entry name" value="Lysozyme-like"/>
    <property type="match status" value="1"/>
</dbReference>
<keyword evidence="4" id="KW-1185">Reference proteome</keyword>
<comment type="caution">
    <text evidence="3">The sequence shown here is derived from an EMBL/GenBank/DDBJ whole genome shotgun (WGS) entry which is preliminary data.</text>
</comment>
<dbReference type="EMBL" id="BAAAQF010000006">
    <property type="protein sequence ID" value="GAA1674423.1"/>
    <property type="molecule type" value="Genomic_DNA"/>
</dbReference>
<reference evidence="3 4" key="1">
    <citation type="journal article" date="2019" name="Int. J. Syst. Evol. Microbiol.">
        <title>The Global Catalogue of Microorganisms (GCM) 10K type strain sequencing project: providing services to taxonomists for standard genome sequencing and annotation.</title>
        <authorList>
            <consortium name="The Broad Institute Genomics Platform"/>
            <consortium name="The Broad Institute Genome Sequencing Center for Infectious Disease"/>
            <person name="Wu L."/>
            <person name="Ma J."/>
        </authorList>
    </citation>
    <scope>NUCLEOTIDE SEQUENCE [LARGE SCALE GENOMIC DNA]</scope>
    <source>
        <strain evidence="3 4">JCM 16001</strain>
    </source>
</reference>
<feature type="region of interest" description="Disordered" evidence="1">
    <location>
        <begin position="90"/>
        <end position="133"/>
    </location>
</feature>
<protein>
    <recommendedName>
        <fullName evidence="5">Lytic transglycosylase domain-containing protein</fullName>
    </recommendedName>
</protein>
<sequence>MFTRMKTTRAKHRSDEPRPGGLRHVVRTRVFVSAAAVLLAVGSASSASAAIIATDDPTAQELRAEEIVADAGTADRQWDDVDTMTSILPEKAEAAPETAQSDPAEVPVEEEEEAPAEDTASEESSGSSVDISAECSDYSGNQAIGCTMTLDAGWDMGEFQCLVDLWNRESGWDETAYNSGSGAYGIPQSLPGDKMAANGDDWETNPATQIAWGLDYIDGRYGSPCSAWSHSESNGWY</sequence>
<evidence type="ECO:0000313" key="4">
    <source>
        <dbReference type="Proteomes" id="UP001499851"/>
    </source>
</evidence>
<evidence type="ECO:0000256" key="1">
    <source>
        <dbReference type="SAM" id="MobiDB-lite"/>
    </source>
</evidence>
<dbReference type="InterPro" id="IPR023346">
    <property type="entry name" value="Lysozyme-like_dom_sf"/>
</dbReference>
<feature type="compositionally biased region" description="Low complexity" evidence="1">
    <location>
        <begin position="122"/>
        <end position="133"/>
    </location>
</feature>
<proteinExistence type="predicted"/>
<name>A0ABN2GNY8_9ACTN</name>
<accession>A0ABN2GNY8</accession>
<gene>
    <name evidence="3" type="ORF">GCM10009830_21060</name>
</gene>
<evidence type="ECO:0000256" key="2">
    <source>
        <dbReference type="SAM" id="SignalP"/>
    </source>
</evidence>
<organism evidence="3 4">
    <name type="scientific">Glycomyces endophyticus</name>
    <dbReference type="NCBI Taxonomy" id="480996"/>
    <lineage>
        <taxon>Bacteria</taxon>
        <taxon>Bacillati</taxon>
        <taxon>Actinomycetota</taxon>
        <taxon>Actinomycetes</taxon>
        <taxon>Glycomycetales</taxon>
        <taxon>Glycomycetaceae</taxon>
        <taxon>Glycomyces</taxon>
    </lineage>
</organism>
<feature type="signal peptide" evidence="2">
    <location>
        <begin position="1"/>
        <end position="49"/>
    </location>
</feature>
<dbReference type="Proteomes" id="UP001499851">
    <property type="component" value="Unassembled WGS sequence"/>
</dbReference>
<evidence type="ECO:0000313" key="3">
    <source>
        <dbReference type="EMBL" id="GAA1674423.1"/>
    </source>
</evidence>
<feature type="compositionally biased region" description="Basic residues" evidence="1">
    <location>
        <begin position="1"/>
        <end position="12"/>
    </location>
</feature>